<accession>W4HJH3</accession>
<evidence type="ECO:0000313" key="6">
    <source>
        <dbReference type="Proteomes" id="UP000019063"/>
    </source>
</evidence>
<reference evidence="5 6" key="1">
    <citation type="journal article" date="2014" name="Antonie Van Leeuwenhoek">
        <title>Roseivivax atlanticus sp. nov., isolated from surface seawater of the Atlantic Ocean.</title>
        <authorList>
            <person name="Li G."/>
            <person name="Lai Q."/>
            <person name="Liu X."/>
            <person name="Sun F."/>
            <person name="Shao Z."/>
        </authorList>
    </citation>
    <scope>NUCLEOTIDE SEQUENCE [LARGE SCALE GENOMIC DNA]</scope>
    <source>
        <strain evidence="5 6">22II-s10s</strain>
    </source>
</reference>
<evidence type="ECO:0000256" key="2">
    <source>
        <dbReference type="PROSITE-ProRule" id="PRU00473"/>
    </source>
</evidence>
<dbReference type="AlphaFoldDB" id="W4HJH3"/>
<dbReference type="RefSeq" id="WP_043845140.1">
    <property type="nucleotide sequence ID" value="NZ_AQQW01000008.1"/>
</dbReference>
<dbReference type="eggNOG" id="COG0226">
    <property type="taxonomic scope" value="Bacteria"/>
</dbReference>
<dbReference type="PROSITE" id="PS51123">
    <property type="entry name" value="OMPA_2"/>
    <property type="match status" value="1"/>
</dbReference>
<evidence type="ECO:0000313" key="5">
    <source>
        <dbReference type="EMBL" id="ETW12145.1"/>
    </source>
</evidence>
<dbReference type="Proteomes" id="UP000019063">
    <property type="component" value="Unassembled WGS sequence"/>
</dbReference>
<dbReference type="InterPro" id="IPR024370">
    <property type="entry name" value="PBP_domain"/>
</dbReference>
<comment type="caution">
    <text evidence="5">The sequence shown here is derived from an EMBL/GenBank/DDBJ whole genome shotgun (WGS) entry which is preliminary data.</text>
</comment>
<proteinExistence type="predicted"/>
<feature type="signal peptide" evidence="3">
    <location>
        <begin position="1"/>
        <end position="25"/>
    </location>
</feature>
<dbReference type="InterPro" id="IPR036737">
    <property type="entry name" value="OmpA-like_sf"/>
</dbReference>
<dbReference type="Gene3D" id="3.30.1330.60">
    <property type="entry name" value="OmpA-like domain"/>
    <property type="match status" value="1"/>
</dbReference>
<dbReference type="eggNOG" id="COG2885">
    <property type="taxonomic scope" value="Bacteria"/>
</dbReference>
<dbReference type="PATRIC" id="fig|1317118.6.peg.2810"/>
<feature type="domain" description="OmpA-like" evidence="4">
    <location>
        <begin position="401"/>
        <end position="521"/>
    </location>
</feature>
<dbReference type="SUPFAM" id="SSF53850">
    <property type="entry name" value="Periplasmic binding protein-like II"/>
    <property type="match status" value="1"/>
</dbReference>
<dbReference type="SUPFAM" id="SSF103088">
    <property type="entry name" value="OmpA-like"/>
    <property type="match status" value="1"/>
</dbReference>
<dbReference type="PANTHER" id="PTHR30570:SF1">
    <property type="entry name" value="PHOSPHATE-BINDING PROTEIN PSTS"/>
    <property type="match status" value="1"/>
</dbReference>
<dbReference type="CDD" id="cd07185">
    <property type="entry name" value="OmpA_C-like"/>
    <property type="match status" value="1"/>
</dbReference>
<evidence type="ECO:0000256" key="3">
    <source>
        <dbReference type="SAM" id="SignalP"/>
    </source>
</evidence>
<dbReference type="Gene3D" id="3.40.190.10">
    <property type="entry name" value="Periplasmic binding protein-like II"/>
    <property type="match status" value="2"/>
</dbReference>
<dbReference type="GO" id="GO:0016020">
    <property type="term" value="C:membrane"/>
    <property type="evidence" value="ECO:0007669"/>
    <property type="project" value="UniProtKB-UniRule"/>
</dbReference>
<gene>
    <name evidence="5" type="ORF">ATO8_13657</name>
</gene>
<protein>
    <recommendedName>
        <fullName evidence="4">OmpA-like domain-containing protein</fullName>
    </recommendedName>
</protein>
<dbReference type="Pfam" id="PF00691">
    <property type="entry name" value="OmpA"/>
    <property type="match status" value="1"/>
</dbReference>
<evidence type="ECO:0000259" key="4">
    <source>
        <dbReference type="PROSITE" id="PS51123"/>
    </source>
</evidence>
<feature type="chain" id="PRO_5004842169" description="OmpA-like domain-containing protein" evidence="3">
    <location>
        <begin position="26"/>
        <end position="521"/>
    </location>
</feature>
<dbReference type="Pfam" id="PF12849">
    <property type="entry name" value="PBP_like_2"/>
    <property type="match status" value="1"/>
</dbReference>
<keyword evidence="6" id="KW-1185">Reference proteome</keyword>
<keyword evidence="1 3" id="KW-0732">Signal</keyword>
<dbReference type="InterPro" id="IPR050811">
    <property type="entry name" value="Phosphate_ABC_transporter"/>
</dbReference>
<dbReference type="InterPro" id="IPR006665">
    <property type="entry name" value="OmpA-like"/>
</dbReference>
<keyword evidence="2" id="KW-0472">Membrane</keyword>
<evidence type="ECO:0000256" key="1">
    <source>
        <dbReference type="ARBA" id="ARBA00022729"/>
    </source>
</evidence>
<dbReference type="EMBL" id="AQQW01000008">
    <property type="protein sequence ID" value="ETW12145.1"/>
    <property type="molecule type" value="Genomic_DNA"/>
</dbReference>
<sequence>MIQRCAAFRAALFSALFAAGGPAAAQDVTLTSRDGAIELSGTLLGFDGEFYRVDTAYGELTVDGSGVLCDGAGCPSLTDFVAEMTISGSTTLGRVLMPALVEAFALRRELEAVREETGPRRFTYALLDPAEGQPVGRFSFHLTTTDEGFADLMADDADAVMALREIRPAEVEIARQAGMGVLDEANRSRVIALDAMVPVVAPSNPVADLSLRQLARLLGGRISNWSQLGGPDAPVVVHVPDARSGLAQGIEDRILAPAGLSLPETAVRHETTAALADAVADDPFAFGIASVSETGFARVLPIAGPCGFELEADRLAVKTEDYPLTAPMFLYLPARRMPALVREFLSFTRSDAAQIVIRRAGFVDQSPEEVPLGDQGDRFANAISVAEGDAGLSELKRMVATLRPMQRLSTSFRFEPGSARLDAQSRSNVYQLAHAIEAGRYDTRRLMFVGFSDGVGPASANLDIARQRAAAVRDAVIAAAETADLEQVTIGTDAFGEAMPMACDDTSWGRQANRRVEVWVR</sequence>
<dbReference type="STRING" id="1379903.ATO8_13657"/>
<name>W4HJH3_9RHOB</name>
<dbReference type="PANTHER" id="PTHR30570">
    <property type="entry name" value="PERIPLASMIC PHOSPHATE BINDING COMPONENT OF PHOSPHATE ABC TRANSPORTER"/>
    <property type="match status" value="1"/>
</dbReference>
<organism evidence="5 6">
    <name type="scientific">Roseivivax marinus</name>
    <dbReference type="NCBI Taxonomy" id="1379903"/>
    <lineage>
        <taxon>Bacteria</taxon>
        <taxon>Pseudomonadati</taxon>
        <taxon>Pseudomonadota</taxon>
        <taxon>Alphaproteobacteria</taxon>
        <taxon>Rhodobacterales</taxon>
        <taxon>Roseobacteraceae</taxon>
        <taxon>Roseivivax</taxon>
    </lineage>
</organism>